<evidence type="ECO:0000256" key="3">
    <source>
        <dbReference type="ARBA" id="ARBA00022483"/>
    </source>
</evidence>
<reference evidence="10" key="1">
    <citation type="submission" date="2015-12" db="EMBL/GenBank/DDBJ databases">
        <title>De novo transcriptome assembly of four potential Pierce s Disease insect vectors from Arizona vineyards.</title>
        <authorList>
            <person name="Tassone E.E."/>
        </authorList>
    </citation>
    <scope>NUCLEOTIDE SEQUENCE</scope>
</reference>
<dbReference type="GO" id="GO:0006612">
    <property type="term" value="P:protein targeting to membrane"/>
    <property type="evidence" value="ECO:0007669"/>
    <property type="project" value="UniProtKB-UniRule"/>
</dbReference>
<dbReference type="GO" id="GO:0000145">
    <property type="term" value="C:exocyst"/>
    <property type="evidence" value="ECO:0007669"/>
    <property type="project" value="UniProtKB-UniRule"/>
</dbReference>
<dbReference type="GO" id="GO:0090522">
    <property type="term" value="P:vesicle tethering involved in exocytosis"/>
    <property type="evidence" value="ECO:0007669"/>
    <property type="project" value="UniProtKB-UniRule"/>
</dbReference>
<evidence type="ECO:0000256" key="7">
    <source>
        <dbReference type="SAM" id="MobiDB-lite"/>
    </source>
</evidence>
<evidence type="ECO:0000259" key="8">
    <source>
        <dbReference type="Pfam" id="PF04048"/>
    </source>
</evidence>
<name>A0A1B6EHB1_9HEMI</name>
<dbReference type="EMBL" id="GEDC01000034">
    <property type="protein sequence ID" value="JAS37264.1"/>
    <property type="molecule type" value="Transcribed_RNA"/>
</dbReference>
<sequence length="965" mass="109589">MTSVPVPTKPPRGVKNPKETSGLLMSVIRTLSASESNEQRDKEKAKLEKEYQKSDQQLDELVSQHHEDLTHVMQAFAKLSVFVNTSREKIHTVKENLQACKALLSCRRDELKKLWLEGIEYKHTLELLEKINQLKEVPLELSNHLNNRHYLHATELLVSSLKLGSTSLKEVEALKDLRSELDLKKQQLHISLMEELTKHIYVTYLDAGQEMVTSRLIRQGSYRENTPNSVDRSRREHTPSIGFSKRENVRKHLDFTNGPRSDKLSNDKVEEDLTATNPELDSHNFVAILIECLGLLKKLPEAVEKLKIEMQVELLKLVERTSRQLVPSDTSHPLVDLLTMLIEQFRLITSAHKLVLSQLSKAAQSHKVHINVYDLSDVWCRIQAVMQLLLTDYLDIQNTTTETQTSPTTFTEQSSNISSFFSRRRQPTRSRKGALFKFEYSSHALTMNNLVKNQDSGLKGVGDSVHREKLLVCQPDPQNITLIFTALTRFIEEIEDSMNCQPGNPCTLNAFISDYVRDIFITRQHSVIASKVDSATKYSDAWKMAISPEVAAELGLPRPLLQSTVTVDQCMQDVHRLMEALPSHAGNLLNVNVSVIHSYRETCLAAYRGIVQPHPEDKRVCSAAWLNDDDISRFLKSLPNWTDLKAQKSMIGIRKSLKREDTVEEESPEDVRQRNIKEAEILASNLAEGGIGSHEIISDAGQLKCLALLQESMEWFSKSIYHFTSQLQRSQTPNQRTPKTHNNVPTISVLNVDGIPALPEGSVISLENLAHEFEELANTCLLVLHLEVRVQCFYYLLPRGTGDRFVNNSPEPDPKVLDLSRVLSAIDEAMAASLQPRKSKYIFEGLGHLVAKILMSSSQYLDRIDEATISKMCRNILILQQTLTNITLAREVALDHARHYFQLFYLTPEEILSRVLEKGPEFTELEYMNAFQLINRSQTQLTDPSIIQRHLQRLSDILGEVGVTV</sequence>
<feature type="domain" description="Exocyst complex component Sec8 middle helical bundle" evidence="9">
    <location>
        <begin position="329"/>
        <end position="459"/>
    </location>
</feature>
<comment type="function">
    <text evidence="5">Component of the exocyst complex involved in the docking of exocytic vesicles with fusion sites on the plasma membrane.</text>
</comment>
<feature type="domain" description="Exocyst complex component Sec8 middle helical bundle" evidence="9">
    <location>
        <begin position="277"/>
        <end position="324"/>
    </location>
</feature>
<dbReference type="InterPro" id="IPR048630">
    <property type="entry name" value="Sec8_M"/>
</dbReference>
<keyword evidence="4 5" id="KW-0653">Protein transport</keyword>
<dbReference type="PANTHER" id="PTHR14146:SF0">
    <property type="entry name" value="EXOCYST COMPLEX COMPONENT 4"/>
    <property type="match status" value="1"/>
</dbReference>
<feature type="region of interest" description="Disordered" evidence="7">
    <location>
        <begin position="1"/>
        <end position="21"/>
    </location>
</feature>
<dbReference type="PANTHER" id="PTHR14146">
    <property type="entry name" value="EXOCYST COMPLEX COMPONENT 4"/>
    <property type="match status" value="1"/>
</dbReference>
<evidence type="ECO:0000259" key="9">
    <source>
        <dbReference type="Pfam" id="PF20652"/>
    </source>
</evidence>
<dbReference type="AlphaFoldDB" id="A0A1B6EHB1"/>
<organism evidence="10">
    <name type="scientific">Clastoptera arizonana</name>
    <name type="common">Arizona spittle bug</name>
    <dbReference type="NCBI Taxonomy" id="38151"/>
    <lineage>
        <taxon>Eukaryota</taxon>
        <taxon>Metazoa</taxon>
        <taxon>Ecdysozoa</taxon>
        <taxon>Arthropoda</taxon>
        <taxon>Hexapoda</taxon>
        <taxon>Insecta</taxon>
        <taxon>Pterygota</taxon>
        <taxon>Neoptera</taxon>
        <taxon>Paraneoptera</taxon>
        <taxon>Hemiptera</taxon>
        <taxon>Auchenorrhyncha</taxon>
        <taxon>Cercopoidea</taxon>
        <taxon>Clastopteridae</taxon>
        <taxon>Clastoptera</taxon>
    </lineage>
</organism>
<dbReference type="GO" id="GO:0032584">
    <property type="term" value="C:growth cone membrane"/>
    <property type="evidence" value="ECO:0007669"/>
    <property type="project" value="TreeGrafter"/>
</dbReference>
<dbReference type="GO" id="GO:0006904">
    <property type="term" value="P:vesicle docking involved in exocytosis"/>
    <property type="evidence" value="ECO:0007669"/>
    <property type="project" value="InterPro"/>
</dbReference>
<evidence type="ECO:0000313" key="10">
    <source>
        <dbReference type="EMBL" id="JAS37264.1"/>
    </source>
</evidence>
<evidence type="ECO:0000256" key="5">
    <source>
        <dbReference type="RuleBase" id="RU367079"/>
    </source>
</evidence>
<dbReference type="GO" id="GO:0015031">
    <property type="term" value="P:protein transport"/>
    <property type="evidence" value="ECO:0007669"/>
    <property type="project" value="UniProtKB-KW"/>
</dbReference>
<feature type="region of interest" description="Disordered" evidence="7">
    <location>
        <begin position="218"/>
        <end position="243"/>
    </location>
</feature>
<feature type="compositionally biased region" description="Basic and acidic residues" evidence="7">
    <location>
        <begin position="231"/>
        <end position="243"/>
    </location>
</feature>
<dbReference type="InterPro" id="IPR039682">
    <property type="entry name" value="Sec8/EXOC4"/>
</dbReference>
<evidence type="ECO:0000256" key="2">
    <source>
        <dbReference type="ARBA" id="ARBA00022448"/>
    </source>
</evidence>
<dbReference type="Pfam" id="PF04048">
    <property type="entry name" value="Sec8_N"/>
    <property type="match status" value="1"/>
</dbReference>
<gene>
    <name evidence="10" type="ORF">g.20599</name>
</gene>
<dbReference type="GO" id="GO:0045202">
    <property type="term" value="C:synapse"/>
    <property type="evidence" value="ECO:0007669"/>
    <property type="project" value="TreeGrafter"/>
</dbReference>
<evidence type="ECO:0000256" key="6">
    <source>
        <dbReference type="SAM" id="Coils"/>
    </source>
</evidence>
<comment type="similarity">
    <text evidence="1 5">Belongs to the SEC8 family.</text>
</comment>
<proteinExistence type="inferred from homology"/>
<dbReference type="GO" id="GO:0006893">
    <property type="term" value="P:Golgi to plasma membrane transport"/>
    <property type="evidence" value="ECO:0007669"/>
    <property type="project" value="TreeGrafter"/>
</dbReference>
<feature type="coiled-coil region" evidence="6">
    <location>
        <begin position="33"/>
        <end position="64"/>
    </location>
</feature>
<dbReference type="Pfam" id="PF20652">
    <property type="entry name" value="Sec8_C"/>
    <property type="match status" value="2"/>
</dbReference>
<evidence type="ECO:0000256" key="1">
    <source>
        <dbReference type="ARBA" id="ARBA00010470"/>
    </source>
</evidence>
<keyword evidence="6" id="KW-0175">Coiled coil</keyword>
<keyword evidence="2 5" id="KW-0813">Transport</keyword>
<feature type="domain" description="Exocyst complex component Sec8 N-terminal" evidence="8">
    <location>
        <begin position="46"/>
        <end position="142"/>
    </location>
</feature>
<evidence type="ECO:0000256" key="4">
    <source>
        <dbReference type="ARBA" id="ARBA00022927"/>
    </source>
</evidence>
<keyword evidence="3 5" id="KW-0268">Exocytosis</keyword>
<dbReference type="GO" id="GO:0007268">
    <property type="term" value="P:chemical synaptic transmission"/>
    <property type="evidence" value="ECO:0007669"/>
    <property type="project" value="TreeGrafter"/>
</dbReference>
<protein>
    <recommendedName>
        <fullName evidence="5">Exocyst complex component Sec8</fullName>
    </recommendedName>
</protein>
<dbReference type="InterPro" id="IPR007191">
    <property type="entry name" value="Sec8_exocyst_N"/>
</dbReference>
<accession>A0A1B6EHB1</accession>